<dbReference type="Proteomes" id="UP001614394">
    <property type="component" value="Unassembled WGS sequence"/>
</dbReference>
<dbReference type="InterPro" id="IPR011024">
    <property type="entry name" value="G_crystallin-like"/>
</dbReference>
<dbReference type="Pfam" id="PF03995">
    <property type="entry name" value="Inhibitor_I36"/>
    <property type="match status" value="1"/>
</dbReference>
<organism evidence="2 3">
    <name type="scientific">Streptomyces fildesensis</name>
    <dbReference type="NCBI Taxonomy" id="375757"/>
    <lineage>
        <taxon>Bacteria</taxon>
        <taxon>Bacillati</taxon>
        <taxon>Actinomycetota</taxon>
        <taxon>Actinomycetes</taxon>
        <taxon>Kitasatosporales</taxon>
        <taxon>Streptomycetaceae</taxon>
        <taxon>Streptomyces</taxon>
    </lineage>
</organism>
<feature type="domain" description="Ricin B lectin" evidence="1">
    <location>
        <begin position="130"/>
        <end position="267"/>
    </location>
</feature>
<dbReference type="Pfam" id="PF14200">
    <property type="entry name" value="RicinB_lectin_2"/>
    <property type="match status" value="2"/>
</dbReference>
<name>A0ABW8CAA4_9ACTN</name>
<dbReference type="Gene3D" id="2.60.20.10">
    <property type="entry name" value="Crystallins"/>
    <property type="match status" value="1"/>
</dbReference>
<dbReference type="PROSITE" id="PS50231">
    <property type="entry name" value="RICIN_B_LECTIN"/>
    <property type="match status" value="1"/>
</dbReference>
<evidence type="ECO:0000313" key="2">
    <source>
        <dbReference type="EMBL" id="MFI9103372.1"/>
    </source>
</evidence>
<keyword evidence="3" id="KW-1185">Reference proteome</keyword>
<dbReference type="SMART" id="SM00458">
    <property type="entry name" value="RICIN"/>
    <property type="match status" value="1"/>
</dbReference>
<dbReference type="InterPro" id="IPR000772">
    <property type="entry name" value="Ricin_B_lectin"/>
</dbReference>
<gene>
    <name evidence="2" type="ORF">ACIGXA_22900</name>
</gene>
<dbReference type="SUPFAM" id="SSF49695">
    <property type="entry name" value="gamma-Crystallin-like"/>
    <property type="match status" value="1"/>
</dbReference>
<reference evidence="2 3" key="1">
    <citation type="submission" date="2024-10" db="EMBL/GenBank/DDBJ databases">
        <title>The Natural Products Discovery Center: Release of the First 8490 Sequenced Strains for Exploring Actinobacteria Biosynthetic Diversity.</title>
        <authorList>
            <person name="Kalkreuter E."/>
            <person name="Kautsar S.A."/>
            <person name="Yang D."/>
            <person name="Bader C.D."/>
            <person name="Teijaro C.N."/>
            <person name="Fluegel L."/>
            <person name="Davis C.M."/>
            <person name="Simpson J.R."/>
            <person name="Lauterbach L."/>
            <person name="Steele A.D."/>
            <person name="Gui C."/>
            <person name="Meng S."/>
            <person name="Li G."/>
            <person name="Viehrig K."/>
            <person name="Ye F."/>
            <person name="Su P."/>
            <person name="Kiefer A.F."/>
            <person name="Nichols A."/>
            <person name="Cepeda A.J."/>
            <person name="Yan W."/>
            <person name="Fan B."/>
            <person name="Jiang Y."/>
            <person name="Adhikari A."/>
            <person name="Zheng C.-J."/>
            <person name="Schuster L."/>
            <person name="Cowan T.M."/>
            <person name="Smanski M.J."/>
            <person name="Chevrette M.G."/>
            <person name="De Carvalho L.P.S."/>
            <person name="Shen B."/>
        </authorList>
    </citation>
    <scope>NUCLEOTIDE SEQUENCE [LARGE SCALE GENOMIC DNA]</scope>
    <source>
        <strain evidence="2 3">NPDC053399</strain>
    </source>
</reference>
<sequence length="270" mass="28901">MTVRIIRGAGRYACPEDYWALYDDADFNEGNRSGEILISDQSIADLQDHGFNDRASSIVNHTRYYVGCFDHADYGGREIGLHPGQGLAGVRRSGARGAGLLDDCPIEDLNDAVSSVRLEEPDPRLASLTAGIYTLVNVNSGKALDVVNGASASGANVQQYQPNGSKAQLWRVNPLGDGVHIVISANSGKALDVSGAGTHNGANVQQWEANGSNAQKWLIHRLASGSHTLTNVNSGKVLDVDNASTANHANVQQWENNQTDAQKWLLNRVG</sequence>
<dbReference type="EMBL" id="JBITYG010000007">
    <property type="protein sequence ID" value="MFI9103372.1"/>
    <property type="molecule type" value="Genomic_DNA"/>
</dbReference>
<dbReference type="SUPFAM" id="SSF50370">
    <property type="entry name" value="Ricin B-like lectins"/>
    <property type="match status" value="1"/>
</dbReference>
<comment type="caution">
    <text evidence="2">The sequence shown here is derived from an EMBL/GenBank/DDBJ whole genome shotgun (WGS) entry which is preliminary data.</text>
</comment>
<dbReference type="CDD" id="cd00161">
    <property type="entry name" value="beta-trefoil_Ricin-like"/>
    <property type="match status" value="1"/>
</dbReference>
<dbReference type="InterPro" id="IPR035992">
    <property type="entry name" value="Ricin_B-like_lectins"/>
</dbReference>
<proteinExistence type="predicted"/>
<protein>
    <submittedName>
        <fullName evidence="2">RICIN domain-containing protein</fullName>
    </submittedName>
</protein>
<evidence type="ECO:0000259" key="1">
    <source>
        <dbReference type="SMART" id="SM00458"/>
    </source>
</evidence>
<accession>A0ABW8CAA4</accession>
<dbReference type="Gene3D" id="2.80.10.50">
    <property type="match status" value="3"/>
</dbReference>
<dbReference type="RefSeq" id="WP_399652340.1">
    <property type="nucleotide sequence ID" value="NZ_JBITYG010000007.1"/>
</dbReference>
<evidence type="ECO:0000313" key="3">
    <source>
        <dbReference type="Proteomes" id="UP001614394"/>
    </source>
</evidence>